<feature type="compositionally biased region" description="Basic and acidic residues" evidence="1">
    <location>
        <begin position="300"/>
        <end position="315"/>
    </location>
</feature>
<evidence type="ECO:0000313" key="2">
    <source>
        <dbReference type="EMBL" id="KAK0720062.1"/>
    </source>
</evidence>
<feature type="compositionally biased region" description="Basic and acidic residues" evidence="1">
    <location>
        <begin position="246"/>
        <end position="265"/>
    </location>
</feature>
<dbReference type="Proteomes" id="UP001172102">
    <property type="component" value="Unassembled WGS sequence"/>
</dbReference>
<sequence>MDARPERLRFEQLAYSTQRRRPSMVERGDVVNLLQTGSWKTSRARSPRPYDQSDQHRQYDQHDHYDRADRYEQSDRYDRSPRRPARSAQRARRPPPPSVEDESDSLAREYTPSIVPSASNDEVRHRGDIDQQPIILPVHDHNPERRFVIVTDSETGDDGTAETAYRDQPLPSPTKSDYDGNTCRQYVLVDSDERVPPVEVIESSKKPGLSKRKSRQDLPRLDTHGADFQNPEDSSIRRSNSRRNREKPVIDQAPRESRGSAKPPEDVFLSPVVTHMAGGRERAYLDINPGASRSPAARSPRREDSRTARSGDRRSAHSPSPTAHRRVSSTVTAREARAAERPSQPLPDWAYNQNTDDIFAFMMPGGELPIRGERTSTSSPKARQGGSPPYSNSSRDRLPDRSPSQRSRRQSISREQGEYYGSDSFKGGHSNRSENPRPRRSGLELDASSLLSPEQARPIAASRPGSKNPSPIPSPRTVQEGQFLESSPLPVPRSPRSPRTSSFPVERRFNNDYSSSAPTAFGESPPRRSNDNDRGSRPRGPGRTTSISSIPNGSAAGPLVALTAPAERRPPPTVHEEPQELESPASQWPPVAFDPGAYRALLDQPITSYRRYSEDVQQGVLPQLPECRWATPRVPRTRAESSSFLALSRSENFVICAGCYEGVFSNLQEFKHLFVDAPPQPTDQPIVCEFGHSFWYRMAFLMTLKYRYPDLRLLEGVAAVAARYQSCPGSKPANRDWNTMMAPNSKLPITRFTVCPSCASMIEVILPSLAGIFIPLDPSHTPTRGICALHFKPERKRFLDYFDAMEATADRALSRRSSPKILELADRVRTISLIDECQRNTPVLNHRWHVLDGLPEFTVCEECYDTVIWPMLEEDERDRSDIPDRFIRTRQAKPIATCQLYSNRMREVFRRAVKRDDLRYLETRVLEKLEAEAELKAQYSELMQRDLDDPRVQRERGTVLRKLKEIE</sequence>
<protein>
    <recommendedName>
        <fullName evidence="4">Ser/arg-related nuclear matrix protein</fullName>
    </recommendedName>
</protein>
<dbReference type="EMBL" id="JAUKUA010000003">
    <property type="protein sequence ID" value="KAK0720062.1"/>
    <property type="molecule type" value="Genomic_DNA"/>
</dbReference>
<evidence type="ECO:0008006" key="4">
    <source>
        <dbReference type="Google" id="ProtNLM"/>
    </source>
</evidence>
<feature type="compositionally biased region" description="Basic and acidic residues" evidence="1">
    <location>
        <begin position="215"/>
        <end position="225"/>
    </location>
</feature>
<proteinExistence type="predicted"/>
<dbReference type="AlphaFoldDB" id="A0AA40AQH2"/>
<name>A0AA40AQH2_9PEZI</name>
<feature type="compositionally biased region" description="Basic and acidic residues" evidence="1">
    <location>
        <begin position="525"/>
        <end position="536"/>
    </location>
</feature>
<feature type="compositionally biased region" description="Basic and acidic residues" evidence="1">
    <location>
        <begin position="431"/>
        <end position="443"/>
    </location>
</feature>
<keyword evidence="3" id="KW-1185">Reference proteome</keyword>
<accession>A0AA40AQH2</accession>
<feature type="compositionally biased region" description="Basic and acidic residues" evidence="1">
    <location>
        <begin position="51"/>
        <end position="81"/>
    </location>
</feature>
<feature type="region of interest" description="Disordered" evidence="1">
    <location>
        <begin position="17"/>
        <end position="589"/>
    </location>
</feature>
<organism evidence="2 3">
    <name type="scientific">Lasiosphaeris hirsuta</name>
    <dbReference type="NCBI Taxonomy" id="260670"/>
    <lineage>
        <taxon>Eukaryota</taxon>
        <taxon>Fungi</taxon>
        <taxon>Dikarya</taxon>
        <taxon>Ascomycota</taxon>
        <taxon>Pezizomycotina</taxon>
        <taxon>Sordariomycetes</taxon>
        <taxon>Sordariomycetidae</taxon>
        <taxon>Sordariales</taxon>
        <taxon>Lasiosphaeriaceae</taxon>
        <taxon>Lasiosphaeris</taxon>
    </lineage>
</organism>
<reference evidence="2" key="1">
    <citation type="submission" date="2023-06" db="EMBL/GenBank/DDBJ databases">
        <title>Genome-scale phylogeny and comparative genomics of the fungal order Sordariales.</title>
        <authorList>
            <consortium name="Lawrence Berkeley National Laboratory"/>
            <person name="Hensen N."/>
            <person name="Bonometti L."/>
            <person name="Westerberg I."/>
            <person name="Brannstrom I.O."/>
            <person name="Guillou S."/>
            <person name="Cros-Aarteil S."/>
            <person name="Calhoun S."/>
            <person name="Haridas S."/>
            <person name="Kuo A."/>
            <person name="Mondo S."/>
            <person name="Pangilinan J."/>
            <person name="Riley R."/>
            <person name="Labutti K."/>
            <person name="Andreopoulos B."/>
            <person name="Lipzen A."/>
            <person name="Chen C."/>
            <person name="Yanf M."/>
            <person name="Daum C."/>
            <person name="Ng V."/>
            <person name="Clum A."/>
            <person name="Steindorff A."/>
            <person name="Ohm R."/>
            <person name="Martin F."/>
            <person name="Silar P."/>
            <person name="Natvig D."/>
            <person name="Lalanne C."/>
            <person name="Gautier V."/>
            <person name="Ament-Velasquez S.L."/>
            <person name="Kruys A."/>
            <person name="Hutchinson M.I."/>
            <person name="Powell A.J."/>
            <person name="Barry K."/>
            <person name="Miller A.N."/>
            <person name="Grigoriev I.V."/>
            <person name="Debuchy R."/>
            <person name="Gladieux P."/>
            <person name="Thoren M.H."/>
            <person name="Johannesson H."/>
        </authorList>
    </citation>
    <scope>NUCLEOTIDE SEQUENCE</scope>
    <source>
        <strain evidence="2">SMH4607-1</strain>
    </source>
</reference>
<feature type="compositionally biased region" description="Basic residues" evidence="1">
    <location>
        <begin position="82"/>
        <end position="93"/>
    </location>
</feature>
<gene>
    <name evidence="2" type="ORF">B0H67DRAFT_175283</name>
</gene>
<comment type="caution">
    <text evidence="2">The sequence shown here is derived from an EMBL/GenBank/DDBJ whole genome shotgun (WGS) entry which is preliminary data.</text>
</comment>
<feature type="compositionally biased region" description="Low complexity" evidence="1">
    <location>
        <begin position="289"/>
        <end position="298"/>
    </location>
</feature>
<evidence type="ECO:0000256" key="1">
    <source>
        <dbReference type="SAM" id="MobiDB-lite"/>
    </source>
</evidence>
<feature type="compositionally biased region" description="Basic and acidic residues" evidence="1">
    <location>
        <begin position="138"/>
        <end position="147"/>
    </location>
</feature>
<feature type="compositionally biased region" description="Basic and acidic residues" evidence="1">
    <location>
        <begin position="566"/>
        <end position="578"/>
    </location>
</feature>
<evidence type="ECO:0000313" key="3">
    <source>
        <dbReference type="Proteomes" id="UP001172102"/>
    </source>
</evidence>